<accession>A0ABZ0W9V4</accession>
<proteinExistence type="predicted"/>
<name>A0ABZ0W9V4_9BACT</name>
<evidence type="ECO:0000313" key="4">
    <source>
        <dbReference type="Proteomes" id="UP001325680"/>
    </source>
</evidence>
<feature type="transmembrane region" description="Helical" evidence="2">
    <location>
        <begin position="31"/>
        <end position="50"/>
    </location>
</feature>
<dbReference type="Pfam" id="PF04977">
    <property type="entry name" value="DivIC"/>
    <property type="match status" value="1"/>
</dbReference>
<dbReference type="RefSeq" id="WP_114792834.1">
    <property type="nucleotide sequence ID" value="NZ_CP139960.1"/>
</dbReference>
<keyword evidence="2" id="KW-0472">Membrane</keyword>
<protein>
    <submittedName>
        <fullName evidence="3">Septum formation initiator family protein</fullName>
    </submittedName>
</protein>
<keyword evidence="2" id="KW-0812">Transmembrane</keyword>
<organism evidence="3 4">
    <name type="scientific">Niabella yanshanensis</name>
    <dbReference type="NCBI Taxonomy" id="577386"/>
    <lineage>
        <taxon>Bacteria</taxon>
        <taxon>Pseudomonadati</taxon>
        <taxon>Bacteroidota</taxon>
        <taxon>Chitinophagia</taxon>
        <taxon>Chitinophagales</taxon>
        <taxon>Chitinophagaceae</taxon>
        <taxon>Niabella</taxon>
    </lineage>
</organism>
<evidence type="ECO:0000256" key="1">
    <source>
        <dbReference type="SAM" id="Coils"/>
    </source>
</evidence>
<sequence>MEEFVDFVTEKEPVLPKAPRKRRALNRISRFLTNKYFIASVGFLGVMLFLDKNDLITTMGRREELQNLNQSKEHYLQELSELRKVKTDLENDPVIIEKLAREKYLMKRENEDIFVTEDKNKSVGTPQN</sequence>
<reference evidence="3 4" key="1">
    <citation type="submission" date="2023-12" db="EMBL/GenBank/DDBJ databases">
        <title>Genome sequencing and assembly of bacterial species from a model synthetic community.</title>
        <authorList>
            <person name="Hogle S.L."/>
        </authorList>
    </citation>
    <scope>NUCLEOTIDE SEQUENCE [LARGE SCALE GENOMIC DNA]</scope>
    <source>
        <strain evidence="3 4">HAMBI_3031</strain>
    </source>
</reference>
<evidence type="ECO:0000256" key="2">
    <source>
        <dbReference type="SAM" id="Phobius"/>
    </source>
</evidence>
<keyword evidence="2" id="KW-1133">Transmembrane helix</keyword>
<evidence type="ECO:0000313" key="3">
    <source>
        <dbReference type="EMBL" id="WQD39299.1"/>
    </source>
</evidence>
<dbReference type="InterPro" id="IPR007060">
    <property type="entry name" value="FtsL/DivIC"/>
</dbReference>
<keyword evidence="4" id="KW-1185">Reference proteome</keyword>
<feature type="coiled-coil region" evidence="1">
    <location>
        <begin position="62"/>
        <end position="92"/>
    </location>
</feature>
<gene>
    <name evidence="3" type="ORF">U0035_03925</name>
</gene>
<keyword evidence="1" id="KW-0175">Coiled coil</keyword>
<dbReference type="Proteomes" id="UP001325680">
    <property type="component" value="Chromosome"/>
</dbReference>
<dbReference type="EMBL" id="CP139960">
    <property type="protein sequence ID" value="WQD39299.1"/>
    <property type="molecule type" value="Genomic_DNA"/>
</dbReference>